<dbReference type="PANTHER" id="PTHR43624:SF2">
    <property type="entry name" value="ELECTRON TRANSFER FLAVOPROTEIN-QUINONE OXIDOREDUCTASE YDIS-RELATED"/>
    <property type="match status" value="1"/>
</dbReference>
<dbReference type="NCBIfam" id="NF007450">
    <property type="entry name" value="PRK10015.1"/>
    <property type="match status" value="1"/>
</dbReference>
<dbReference type="PANTHER" id="PTHR43624">
    <property type="entry name" value="ELECTRON TRANSFER FLAVOPROTEIN-QUINONE OXIDOREDUCTASE YDIS-RELATED"/>
    <property type="match status" value="1"/>
</dbReference>
<dbReference type="EMBL" id="SPQQ01000015">
    <property type="protein sequence ID" value="TGE35409.1"/>
    <property type="molecule type" value="Genomic_DNA"/>
</dbReference>
<dbReference type="OrthoDB" id="9806565at2"/>
<accession>A0A4Z0QYQ6</accession>
<dbReference type="Gene3D" id="3.50.50.60">
    <property type="entry name" value="FAD/NAD(P)-binding domain"/>
    <property type="match status" value="1"/>
</dbReference>
<dbReference type="InterPro" id="IPR036188">
    <property type="entry name" value="FAD/NAD-bd_sf"/>
</dbReference>
<keyword evidence="3" id="KW-0285">Flavoprotein</keyword>
<evidence type="ECO:0000256" key="3">
    <source>
        <dbReference type="ARBA" id="ARBA00022630"/>
    </source>
</evidence>
<proteinExistence type="inferred from homology"/>
<evidence type="ECO:0000313" key="7">
    <source>
        <dbReference type="Proteomes" id="UP000298460"/>
    </source>
</evidence>
<sequence length="423" mass="45456">MGEKFDAVVVGGGIAGCVAATVMARAGLEVILVERGNFSGSKNVTGGRLYSHSLEKIFPGFAKEAPIERRVTRERLSFTTPENAVTLEYSCSGPGNAEKDSYVVCRSRFDRWLAEKAEEAGVMMICGIRVDDLIMKDSKVCGIIAGEDEIEADVVVLADGVNSLLGQKCGLKSELTPKQVALGTKEVIELGEKVIEERFGLAKDEGLSWIFSGSVSGGAAGGGFLYTNSDSISLGVTVNLNDIDSLDKTIPQLLEEFKHHPVIEPIIRGGKLVEYSGHLIPEGGINAVSTLYGDGVLAVGDAAGLVINLGYQVRGMDLAVASGELAAKAIIEAKNNGDFSKSSLKRYEELLKESFVMKDLESYKGAPEFLENSRLYQEAPQQLDHMMADLFTVDGQNARHLAEKLMDTGGWLRTELIKGAELL</sequence>
<evidence type="ECO:0000313" key="6">
    <source>
        <dbReference type="EMBL" id="TGE35409.1"/>
    </source>
</evidence>
<dbReference type="Pfam" id="PF12831">
    <property type="entry name" value="FAD_oxidored"/>
    <property type="match status" value="1"/>
</dbReference>
<keyword evidence="7" id="KW-1185">Reference proteome</keyword>
<comment type="caution">
    <text evidence="6">The sequence shown here is derived from an EMBL/GenBank/DDBJ whole genome shotgun (WGS) entry which is preliminary data.</text>
</comment>
<name>A0A4Z0QYQ6_9FIRM</name>
<protein>
    <submittedName>
        <fullName evidence="6">FAD-dependent oxidoreductase</fullName>
    </submittedName>
</protein>
<gene>
    <name evidence="6" type="ORF">E4K67_25500</name>
</gene>
<keyword evidence="4" id="KW-0274">FAD</keyword>
<evidence type="ECO:0000256" key="2">
    <source>
        <dbReference type="ARBA" id="ARBA00006796"/>
    </source>
</evidence>
<comment type="similarity">
    <text evidence="2">Belongs to the ETF-QO/FixC family.</text>
</comment>
<dbReference type="PRINTS" id="PR00420">
    <property type="entry name" value="RNGMNOXGNASE"/>
</dbReference>
<evidence type="ECO:0000256" key="4">
    <source>
        <dbReference type="ARBA" id="ARBA00022827"/>
    </source>
</evidence>
<dbReference type="GO" id="GO:0016491">
    <property type="term" value="F:oxidoreductase activity"/>
    <property type="evidence" value="ECO:0007669"/>
    <property type="project" value="UniProtKB-KW"/>
</dbReference>
<dbReference type="SUPFAM" id="SSF54373">
    <property type="entry name" value="FAD-linked reductases, C-terminal domain"/>
    <property type="match status" value="1"/>
</dbReference>
<dbReference type="AlphaFoldDB" id="A0A4Z0QYQ6"/>
<evidence type="ECO:0000256" key="5">
    <source>
        <dbReference type="ARBA" id="ARBA00023002"/>
    </source>
</evidence>
<reference evidence="6 7" key="1">
    <citation type="submission" date="2019-03" db="EMBL/GenBank/DDBJ databases">
        <title>Draft Genome Sequence of Desulfosporosinus fructosivorans Strain 63.6F, Isolated from Marine Sediment in the Baltic Sea.</title>
        <authorList>
            <person name="Hausmann B."/>
            <person name="Vandieken V."/>
            <person name="Pjevac P."/>
            <person name="Schreck K."/>
            <person name="Herbold C.W."/>
            <person name="Loy A."/>
        </authorList>
    </citation>
    <scope>NUCLEOTIDE SEQUENCE [LARGE SCALE GENOMIC DNA]</scope>
    <source>
        <strain evidence="6 7">63.6F</strain>
    </source>
</reference>
<dbReference type="Proteomes" id="UP000298460">
    <property type="component" value="Unassembled WGS sequence"/>
</dbReference>
<dbReference type="SUPFAM" id="SSF51905">
    <property type="entry name" value="FAD/NAD(P)-binding domain"/>
    <property type="match status" value="1"/>
</dbReference>
<comment type="cofactor">
    <cofactor evidence="1">
        <name>FAD</name>
        <dbReference type="ChEBI" id="CHEBI:57692"/>
    </cofactor>
</comment>
<dbReference type="InterPro" id="IPR039651">
    <property type="entry name" value="FixC-like"/>
</dbReference>
<keyword evidence="5" id="KW-0560">Oxidoreductase</keyword>
<evidence type="ECO:0000256" key="1">
    <source>
        <dbReference type="ARBA" id="ARBA00001974"/>
    </source>
</evidence>
<dbReference type="PROSITE" id="PS51257">
    <property type="entry name" value="PROKAR_LIPOPROTEIN"/>
    <property type="match status" value="1"/>
</dbReference>
<organism evidence="6 7">
    <name type="scientific">Desulfosporosinus fructosivorans</name>
    <dbReference type="NCBI Taxonomy" id="2018669"/>
    <lineage>
        <taxon>Bacteria</taxon>
        <taxon>Bacillati</taxon>
        <taxon>Bacillota</taxon>
        <taxon>Clostridia</taxon>
        <taxon>Eubacteriales</taxon>
        <taxon>Desulfitobacteriaceae</taxon>
        <taxon>Desulfosporosinus</taxon>
    </lineage>
</organism>